<dbReference type="EC" id="2.7.13.3" evidence="3"/>
<evidence type="ECO:0000256" key="3">
    <source>
        <dbReference type="ARBA" id="ARBA00012438"/>
    </source>
</evidence>
<dbReference type="InterPro" id="IPR050398">
    <property type="entry name" value="HssS/ArlS-like"/>
</dbReference>
<dbReference type="PROSITE" id="PS50885">
    <property type="entry name" value="HAMP"/>
    <property type="match status" value="1"/>
</dbReference>
<evidence type="ECO:0000256" key="5">
    <source>
        <dbReference type="ARBA" id="ARBA00022553"/>
    </source>
</evidence>
<keyword evidence="11" id="KW-1133">Transmembrane helix</keyword>
<dbReference type="GO" id="GO:0000155">
    <property type="term" value="F:phosphorelay sensor kinase activity"/>
    <property type="evidence" value="ECO:0007669"/>
    <property type="project" value="InterPro"/>
</dbReference>
<dbReference type="InterPro" id="IPR003660">
    <property type="entry name" value="HAMP_dom"/>
</dbReference>
<evidence type="ECO:0000256" key="12">
    <source>
        <dbReference type="ARBA" id="ARBA00023012"/>
    </source>
</evidence>
<evidence type="ECO:0000256" key="9">
    <source>
        <dbReference type="ARBA" id="ARBA00022777"/>
    </source>
</evidence>
<keyword evidence="13" id="KW-0472">Membrane</keyword>
<comment type="subcellular location">
    <subcellularLocation>
        <location evidence="2">Cell membrane</location>
        <topology evidence="2">Multi-pass membrane protein</topology>
    </subcellularLocation>
</comment>
<keyword evidence="10" id="KW-0067">ATP-binding</keyword>
<keyword evidence="6" id="KW-0808">Transferase</keyword>
<evidence type="ECO:0000256" key="7">
    <source>
        <dbReference type="ARBA" id="ARBA00022692"/>
    </source>
</evidence>
<feature type="coiled-coil region" evidence="14">
    <location>
        <begin position="74"/>
        <end position="101"/>
    </location>
</feature>
<dbReference type="FunFam" id="3.30.565.10:FF:000006">
    <property type="entry name" value="Sensor histidine kinase WalK"/>
    <property type="match status" value="1"/>
</dbReference>
<dbReference type="SUPFAM" id="SSF158472">
    <property type="entry name" value="HAMP domain-like"/>
    <property type="match status" value="1"/>
</dbReference>
<organism evidence="17 18">
    <name type="scientific">Desulforamulus aquiferis</name>
    <dbReference type="NCBI Taxonomy" id="1397668"/>
    <lineage>
        <taxon>Bacteria</taxon>
        <taxon>Bacillati</taxon>
        <taxon>Bacillota</taxon>
        <taxon>Clostridia</taxon>
        <taxon>Eubacteriales</taxon>
        <taxon>Peptococcaceae</taxon>
        <taxon>Desulforamulus</taxon>
    </lineage>
</organism>
<sequence>MLIYFPVNKILTFLLGLFIIGHLVHFVWISHLEKRIFKPILQLHDGVKEIAKGNYNVRIDNNACNEIGFLIESFNIMAEKLKENENLKQEYEENRKALIANISHDLKTPITAIQGYIEAIQDGIVTSPEKMAQYLEIINNNTVYINHLIDDLFLFSKLDMHQLEFKMESVPIKAYMHDLMTEFSFELQERGFEFHYTDDMAEKYNVVIDRKRIYQVIRNIIGNAIKYGPPGALRLETRLYKSEGFSYLTIRDNGPGIPEDKLPRIFDRFYRVDSERTKDLMSTGLGLSIAKELVEAHGGKVLVESVVGEGSCFTLAIPLSTEKGSGHEAYSDN</sequence>
<feature type="domain" description="HAMP" evidence="16">
    <location>
        <begin position="34"/>
        <end position="86"/>
    </location>
</feature>
<evidence type="ECO:0000256" key="8">
    <source>
        <dbReference type="ARBA" id="ARBA00022741"/>
    </source>
</evidence>
<dbReference type="FunFam" id="1.10.287.130:FF:000001">
    <property type="entry name" value="Two-component sensor histidine kinase"/>
    <property type="match status" value="1"/>
</dbReference>
<dbReference type="Pfam" id="PF00512">
    <property type="entry name" value="HisKA"/>
    <property type="match status" value="1"/>
</dbReference>
<dbReference type="Pfam" id="PF00672">
    <property type="entry name" value="HAMP"/>
    <property type="match status" value="1"/>
</dbReference>
<dbReference type="Proteomes" id="UP001172911">
    <property type="component" value="Unassembled WGS sequence"/>
</dbReference>
<dbReference type="PANTHER" id="PTHR45528">
    <property type="entry name" value="SENSOR HISTIDINE KINASE CPXA"/>
    <property type="match status" value="1"/>
</dbReference>
<keyword evidence="7" id="KW-0812">Transmembrane</keyword>
<evidence type="ECO:0000256" key="13">
    <source>
        <dbReference type="ARBA" id="ARBA00023136"/>
    </source>
</evidence>
<dbReference type="PANTHER" id="PTHR45528:SF1">
    <property type="entry name" value="SENSOR HISTIDINE KINASE CPXA"/>
    <property type="match status" value="1"/>
</dbReference>
<keyword evidence="18" id="KW-1185">Reference proteome</keyword>
<name>A0AAW7Z944_9FIRM</name>
<dbReference type="InterPro" id="IPR004358">
    <property type="entry name" value="Sig_transdc_His_kin-like_C"/>
</dbReference>
<dbReference type="SUPFAM" id="SSF55874">
    <property type="entry name" value="ATPase domain of HSP90 chaperone/DNA topoisomerase II/histidine kinase"/>
    <property type="match status" value="1"/>
</dbReference>
<evidence type="ECO:0000259" key="15">
    <source>
        <dbReference type="PROSITE" id="PS50109"/>
    </source>
</evidence>
<keyword evidence="9 17" id="KW-0418">Kinase</keyword>
<evidence type="ECO:0000256" key="14">
    <source>
        <dbReference type="SAM" id="Coils"/>
    </source>
</evidence>
<dbReference type="GO" id="GO:0005886">
    <property type="term" value="C:plasma membrane"/>
    <property type="evidence" value="ECO:0007669"/>
    <property type="project" value="UniProtKB-SubCell"/>
</dbReference>
<dbReference type="PRINTS" id="PR00344">
    <property type="entry name" value="BCTRLSENSOR"/>
</dbReference>
<feature type="domain" description="Histidine kinase" evidence="15">
    <location>
        <begin position="101"/>
        <end position="321"/>
    </location>
</feature>
<dbReference type="InterPro" id="IPR003594">
    <property type="entry name" value="HATPase_dom"/>
</dbReference>
<reference evidence="17" key="2">
    <citation type="submission" date="2023-03" db="EMBL/GenBank/DDBJ databases">
        <authorList>
            <person name="Zhang Z."/>
        </authorList>
    </citation>
    <scope>NUCLEOTIDE SEQUENCE</scope>
    <source>
        <strain evidence="17">DSA</strain>
    </source>
</reference>
<dbReference type="PROSITE" id="PS50109">
    <property type="entry name" value="HIS_KIN"/>
    <property type="match status" value="1"/>
</dbReference>
<evidence type="ECO:0000256" key="6">
    <source>
        <dbReference type="ARBA" id="ARBA00022679"/>
    </source>
</evidence>
<dbReference type="SMART" id="SM00387">
    <property type="entry name" value="HATPase_c"/>
    <property type="match status" value="1"/>
</dbReference>
<gene>
    <name evidence="17" type="ORF">P6N53_01515</name>
</gene>
<dbReference type="Gene3D" id="6.10.340.10">
    <property type="match status" value="1"/>
</dbReference>
<proteinExistence type="predicted"/>
<reference evidence="17" key="1">
    <citation type="journal article" date="2023" name="J. Hazard. Mater.">
        <title>Anaerobic biodegradation of pyrene and benzo[a]pyrene by a new sulfate-reducing Desulforamulus aquiferis strain DSA.</title>
        <authorList>
            <person name="Zhang Z."/>
            <person name="Sun J."/>
            <person name="Gong X."/>
            <person name="Wang C."/>
            <person name="Wang H."/>
        </authorList>
    </citation>
    <scope>NUCLEOTIDE SEQUENCE</scope>
    <source>
        <strain evidence="17">DSA</strain>
    </source>
</reference>
<dbReference type="InterPro" id="IPR003661">
    <property type="entry name" value="HisK_dim/P_dom"/>
</dbReference>
<dbReference type="InterPro" id="IPR036890">
    <property type="entry name" value="HATPase_C_sf"/>
</dbReference>
<evidence type="ECO:0000256" key="11">
    <source>
        <dbReference type="ARBA" id="ARBA00022989"/>
    </source>
</evidence>
<dbReference type="CDD" id="cd00075">
    <property type="entry name" value="HATPase"/>
    <property type="match status" value="1"/>
</dbReference>
<keyword evidence="5" id="KW-0597">Phosphoprotein</keyword>
<protein>
    <recommendedName>
        <fullName evidence="3">histidine kinase</fullName>
        <ecNumber evidence="3">2.7.13.3</ecNumber>
    </recommendedName>
</protein>
<accession>A0AAW7Z944</accession>
<evidence type="ECO:0000259" key="16">
    <source>
        <dbReference type="PROSITE" id="PS50885"/>
    </source>
</evidence>
<dbReference type="SMART" id="SM00388">
    <property type="entry name" value="HisKA"/>
    <property type="match status" value="1"/>
</dbReference>
<dbReference type="SUPFAM" id="SSF47384">
    <property type="entry name" value="Homodimeric domain of signal transducing histidine kinase"/>
    <property type="match status" value="1"/>
</dbReference>
<keyword evidence="14" id="KW-0175">Coiled coil</keyword>
<dbReference type="Gene3D" id="3.30.565.10">
    <property type="entry name" value="Histidine kinase-like ATPase, C-terminal domain"/>
    <property type="match status" value="1"/>
</dbReference>
<evidence type="ECO:0000256" key="10">
    <source>
        <dbReference type="ARBA" id="ARBA00022840"/>
    </source>
</evidence>
<keyword evidence="12" id="KW-0902">Two-component regulatory system</keyword>
<evidence type="ECO:0000313" key="18">
    <source>
        <dbReference type="Proteomes" id="UP001172911"/>
    </source>
</evidence>
<dbReference type="CDD" id="cd06225">
    <property type="entry name" value="HAMP"/>
    <property type="match status" value="1"/>
</dbReference>
<dbReference type="InterPro" id="IPR036097">
    <property type="entry name" value="HisK_dim/P_sf"/>
</dbReference>
<comment type="caution">
    <text evidence="17">The sequence shown here is derived from an EMBL/GenBank/DDBJ whole genome shotgun (WGS) entry which is preliminary data.</text>
</comment>
<comment type="catalytic activity">
    <reaction evidence="1">
        <text>ATP + protein L-histidine = ADP + protein N-phospho-L-histidine.</text>
        <dbReference type="EC" id="2.7.13.3"/>
    </reaction>
</comment>
<dbReference type="EMBL" id="JARPTC010000002">
    <property type="protein sequence ID" value="MDO7785905.1"/>
    <property type="molecule type" value="Genomic_DNA"/>
</dbReference>
<dbReference type="GO" id="GO:0005524">
    <property type="term" value="F:ATP binding"/>
    <property type="evidence" value="ECO:0007669"/>
    <property type="project" value="UniProtKB-KW"/>
</dbReference>
<evidence type="ECO:0000256" key="1">
    <source>
        <dbReference type="ARBA" id="ARBA00000085"/>
    </source>
</evidence>
<dbReference type="AlphaFoldDB" id="A0AAW7Z944"/>
<evidence type="ECO:0000256" key="4">
    <source>
        <dbReference type="ARBA" id="ARBA00022475"/>
    </source>
</evidence>
<dbReference type="InterPro" id="IPR005467">
    <property type="entry name" value="His_kinase_dom"/>
</dbReference>
<dbReference type="Pfam" id="PF02518">
    <property type="entry name" value="HATPase_c"/>
    <property type="match status" value="1"/>
</dbReference>
<dbReference type="SMART" id="SM00304">
    <property type="entry name" value="HAMP"/>
    <property type="match status" value="1"/>
</dbReference>
<evidence type="ECO:0000256" key="2">
    <source>
        <dbReference type="ARBA" id="ARBA00004651"/>
    </source>
</evidence>
<evidence type="ECO:0000313" key="17">
    <source>
        <dbReference type="EMBL" id="MDO7785905.1"/>
    </source>
</evidence>
<dbReference type="CDD" id="cd00082">
    <property type="entry name" value="HisKA"/>
    <property type="match status" value="1"/>
</dbReference>
<keyword evidence="4" id="KW-1003">Cell membrane</keyword>
<dbReference type="Gene3D" id="1.10.287.130">
    <property type="match status" value="1"/>
</dbReference>
<keyword evidence="8" id="KW-0547">Nucleotide-binding</keyword>